<feature type="region of interest" description="Disordered" evidence="1">
    <location>
        <begin position="366"/>
        <end position="385"/>
    </location>
</feature>
<feature type="region of interest" description="Disordered" evidence="1">
    <location>
        <begin position="312"/>
        <end position="339"/>
    </location>
</feature>
<dbReference type="AlphaFoldDB" id="A0A7R8WQ90"/>
<feature type="compositionally biased region" description="Polar residues" evidence="1">
    <location>
        <begin position="312"/>
        <end position="329"/>
    </location>
</feature>
<accession>A0A7R8WQ90</accession>
<gene>
    <name evidence="2" type="ORF">CTOB1V02_LOCUS11025</name>
</gene>
<name>A0A7R8WQ90_9CRUS</name>
<reference evidence="2" key="1">
    <citation type="submission" date="2020-11" db="EMBL/GenBank/DDBJ databases">
        <authorList>
            <person name="Tran Van P."/>
        </authorList>
    </citation>
    <scope>NUCLEOTIDE SEQUENCE</scope>
</reference>
<protein>
    <submittedName>
        <fullName evidence="2">Uncharacterized protein</fullName>
    </submittedName>
</protein>
<dbReference type="EMBL" id="OB665818">
    <property type="protein sequence ID" value="CAD7233202.1"/>
    <property type="molecule type" value="Genomic_DNA"/>
</dbReference>
<evidence type="ECO:0000313" key="2">
    <source>
        <dbReference type="EMBL" id="CAD7233202.1"/>
    </source>
</evidence>
<proteinExistence type="predicted"/>
<organism evidence="2">
    <name type="scientific">Cyprideis torosa</name>
    <dbReference type="NCBI Taxonomy" id="163714"/>
    <lineage>
        <taxon>Eukaryota</taxon>
        <taxon>Metazoa</taxon>
        <taxon>Ecdysozoa</taxon>
        <taxon>Arthropoda</taxon>
        <taxon>Crustacea</taxon>
        <taxon>Oligostraca</taxon>
        <taxon>Ostracoda</taxon>
        <taxon>Podocopa</taxon>
        <taxon>Podocopida</taxon>
        <taxon>Cytherocopina</taxon>
        <taxon>Cytheroidea</taxon>
        <taxon>Cytherideidae</taxon>
        <taxon>Cyprideis</taxon>
    </lineage>
</organism>
<evidence type="ECO:0000256" key="1">
    <source>
        <dbReference type="SAM" id="MobiDB-lite"/>
    </source>
</evidence>
<sequence>MFPSKRKGSPSPSHAPAPKYPRRASPWDPPFTGELSPVRRDYHLPCPSTSPDFNIQVGDLKNSLLDTLREVLVTFLLFWAQLKVQVTFQKEGEACSFWFVLPKRYFRQEQDLVEIVEKMLEDAINRIEKQELRGSGWKFTNVEREGVLPFFSDPRDPQRAIDLLFLPHPSNPSGHYVWIKHFSRLVAGETSKHHGTHYTCRRCFSNHDTPETLSRHLLDCRLITSEDGVKKEVPHCPSCPTHNSQCPQCRSHSTLRFDNFKAQQPIPAYLVCDFEARLSSLPPNDPLAGGRGQTTYLRQHIPLSYAIKVQKSSSHMPIPAQTRSQSQPNPMGEGAPPYGWNTTRGIVSVMRYSPLSSEEADVKPWPAVVEPRRGSASKGLQPPRG</sequence>
<feature type="region of interest" description="Disordered" evidence="1">
    <location>
        <begin position="1"/>
        <end position="30"/>
    </location>
</feature>